<accession>A0A1I0TUU4</accession>
<dbReference type="EMBL" id="FOJQ01000047">
    <property type="protein sequence ID" value="SFA55488.1"/>
    <property type="molecule type" value="Genomic_DNA"/>
</dbReference>
<dbReference type="Proteomes" id="UP000198979">
    <property type="component" value="Unassembled WGS sequence"/>
</dbReference>
<evidence type="ECO:0008006" key="3">
    <source>
        <dbReference type="Google" id="ProtNLM"/>
    </source>
</evidence>
<reference evidence="2" key="1">
    <citation type="submission" date="2016-10" db="EMBL/GenBank/DDBJ databases">
        <authorList>
            <person name="Varghese N."/>
            <person name="Submissions S."/>
        </authorList>
    </citation>
    <scope>NUCLEOTIDE SEQUENCE [LARGE SCALE GENOMIC DNA]</scope>
    <source>
        <strain evidence="2">K1</strain>
    </source>
</reference>
<gene>
    <name evidence="1" type="ORF">SAMN05216169_10477</name>
</gene>
<dbReference type="AlphaFoldDB" id="A0A1I0TUU4"/>
<proteinExistence type="predicted"/>
<evidence type="ECO:0000313" key="2">
    <source>
        <dbReference type="Proteomes" id="UP000198979"/>
    </source>
</evidence>
<protein>
    <recommendedName>
        <fullName evidence="3">Amidase</fullName>
    </recommendedName>
</protein>
<dbReference type="OrthoDB" id="7054537at2"/>
<sequence length="287" mass="33601">MRKVVGIMTFLIVLVAGGVCLFAQEKQLVRATWLWNPWLLVENEDRVLSFLEKKQISDVYVQIDVEVPIDTYRQFVRRATEKGIRVYALDGAPNWIEHEEALERLFQRLDQYENVAQPNEKFSGVHLDVEPYLHVWWRTNREKAIASYQSVLQRARQLANERSLRFEVDIPFWFDEVKHRDKTLAEWVIAHVDGVTIMAYRDRADAIINIVEKEMRLAKKYGKQVVVGVETGQVGEGDDVSFFEEDEAYMNEQLAIVQKHYARTKSFSGVAVHHTEQWMKRNGIVFE</sequence>
<name>A0A1I0TUU4_9BACL</name>
<dbReference type="SUPFAM" id="SSF51445">
    <property type="entry name" value="(Trans)glycosidases"/>
    <property type="match status" value="1"/>
</dbReference>
<evidence type="ECO:0000313" key="1">
    <source>
        <dbReference type="EMBL" id="SFA55488.1"/>
    </source>
</evidence>
<keyword evidence="2" id="KW-1185">Reference proteome</keyword>
<dbReference type="RefSeq" id="WP_091704256.1">
    <property type="nucleotide sequence ID" value="NZ_FOJQ01000047.1"/>
</dbReference>
<dbReference type="STRING" id="150248.SAMN05216169_10477"/>
<organism evidence="1 2">
    <name type="scientific">Anoxybacillus pushchinoensis</name>
    <dbReference type="NCBI Taxonomy" id="150248"/>
    <lineage>
        <taxon>Bacteria</taxon>
        <taxon>Bacillati</taxon>
        <taxon>Bacillota</taxon>
        <taxon>Bacilli</taxon>
        <taxon>Bacillales</taxon>
        <taxon>Anoxybacillaceae</taxon>
        <taxon>Anoxybacillus</taxon>
    </lineage>
</organism>
<dbReference type="InterPro" id="IPR017853">
    <property type="entry name" value="GH"/>
</dbReference>